<dbReference type="InterPro" id="IPR015943">
    <property type="entry name" value="WD40/YVTN_repeat-like_dom_sf"/>
</dbReference>
<dbReference type="EMBL" id="JABAIL010000001">
    <property type="protein sequence ID" value="NLR90269.1"/>
    <property type="molecule type" value="Genomic_DNA"/>
</dbReference>
<dbReference type="Gene3D" id="2.130.10.10">
    <property type="entry name" value="YVTN repeat-like/Quinoprotein amine dehydrogenase"/>
    <property type="match status" value="1"/>
</dbReference>
<dbReference type="Proteomes" id="UP000585050">
    <property type="component" value="Unassembled WGS sequence"/>
</dbReference>
<comment type="caution">
    <text evidence="4">The sequence shown here is derived from an EMBL/GenBank/DDBJ whole genome shotgun (WGS) entry which is preliminary data.</text>
</comment>
<evidence type="ECO:0000256" key="3">
    <source>
        <dbReference type="SAM" id="SignalP"/>
    </source>
</evidence>
<comment type="similarity">
    <text evidence="1">Belongs to the cycloisomerase 2 family.</text>
</comment>
<organism evidence="4 5">
    <name type="scientific">Flammeovirga agarivorans</name>
    <dbReference type="NCBI Taxonomy" id="2726742"/>
    <lineage>
        <taxon>Bacteria</taxon>
        <taxon>Pseudomonadati</taxon>
        <taxon>Bacteroidota</taxon>
        <taxon>Cytophagia</taxon>
        <taxon>Cytophagales</taxon>
        <taxon>Flammeovirgaceae</taxon>
        <taxon>Flammeovirga</taxon>
    </lineage>
</organism>
<keyword evidence="2" id="KW-0313">Glucose metabolism</keyword>
<keyword evidence="5" id="KW-1185">Reference proteome</keyword>
<evidence type="ECO:0000256" key="1">
    <source>
        <dbReference type="ARBA" id="ARBA00005564"/>
    </source>
</evidence>
<keyword evidence="3" id="KW-0732">Signal</keyword>
<dbReference type="RefSeq" id="WP_168880977.1">
    <property type="nucleotide sequence ID" value="NZ_JABAIL010000001.1"/>
</dbReference>
<dbReference type="GO" id="GO:0017057">
    <property type="term" value="F:6-phosphogluconolactonase activity"/>
    <property type="evidence" value="ECO:0007669"/>
    <property type="project" value="TreeGrafter"/>
</dbReference>
<dbReference type="SUPFAM" id="SSF51004">
    <property type="entry name" value="C-terminal (heme d1) domain of cytochrome cd1-nitrite reductase"/>
    <property type="match status" value="1"/>
</dbReference>
<proteinExistence type="inferred from homology"/>
<accession>A0A7X8SHG8</accession>
<dbReference type="PANTHER" id="PTHR30344">
    <property type="entry name" value="6-PHOSPHOGLUCONOLACTONASE-RELATED"/>
    <property type="match status" value="1"/>
</dbReference>
<dbReference type="InterPro" id="IPR019405">
    <property type="entry name" value="Lactonase_7-beta_prop"/>
</dbReference>
<evidence type="ECO:0000256" key="2">
    <source>
        <dbReference type="ARBA" id="ARBA00022526"/>
    </source>
</evidence>
<evidence type="ECO:0000313" key="5">
    <source>
        <dbReference type="Proteomes" id="UP000585050"/>
    </source>
</evidence>
<keyword evidence="2" id="KW-0119">Carbohydrate metabolism</keyword>
<dbReference type="InterPro" id="IPR011048">
    <property type="entry name" value="Haem_d1_sf"/>
</dbReference>
<gene>
    <name evidence="4" type="ORF">HGP29_03585</name>
</gene>
<feature type="chain" id="PRO_5031436346" evidence="3">
    <location>
        <begin position="20"/>
        <end position="355"/>
    </location>
</feature>
<evidence type="ECO:0000313" key="4">
    <source>
        <dbReference type="EMBL" id="NLR90269.1"/>
    </source>
</evidence>
<dbReference type="Pfam" id="PF10282">
    <property type="entry name" value="Lactonase"/>
    <property type="match status" value="1"/>
</dbReference>
<protein>
    <submittedName>
        <fullName evidence="4">Lactonase family protein</fullName>
    </submittedName>
</protein>
<sequence length="355" mass="38946">MKKKLMTVCAMLLGVSTYAQDFLVGTYTKEGSEGIYKVHLDAKNATLEMKGVAAKSVQPSYVAYSKDRKFAVAVNETDGGEISLFTVDKSTGDLTFVNKVPSGGAHPCHVSLDGNNTVFVANYSGGNVGVFQIKDGLLTPFHQLIQYEGEGPNKSRQEAAHAHFANYDSKLKKTFTVDLGSDKVHIYNVKETKLEEVQTLSTPAGGGPRHLVAHGNILYVLNELEGKITIYITNEEGQYKELANVSTLPEDFKEYNTCAAIKMSKDGKFLYASNRGHNSITIFKVDKGSGLIANIGYQDVQGKSPRDFTLSPKEDFIVVANQDSNNLSLFERNKKTGLLEFKTILEMSMPVNVVF</sequence>
<dbReference type="AlphaFoldDB" id="A0A7X8SHG8"/>
<dbReference type="PANTHER" id="PTHR30344:SF1">
    <property type="entry name" value="6-PHOSPHOGLUCONOLACTONASE"/>
    <property type="match status" value="1"/>
</dbReference>
<name>A0A7X8SHG8_9BACT</name>
<feature type="signal peptide" evidence="3">
    <location>
        <begin position="1"/>
        <end position="19"/>
    </location>
</feature>
<dbReference type="GO" id="GO:0006006">
    <property type="term" value="P:glucose metabolic process"/>
    <property type="evidence" value="ECO:0007669"/>
    <property type="project" value="UniProtKB-KW"/>
</dbReference>
<reference evidence="4 5" key="1">
    <citation type="submission" date="2020-04" db="EMBL/GenBank/DDBJ databases">
        <title>Flammeovirga sp. SR4, a novel species isolated from seawater.</title>
        <authorList>
            <person name="Wang X."/>
        </authorList>
    </citation>
    <scope>NUCLEOTIDE SEQUENCE [LARGE SCALE GENOMIC DNA]</scope>
    <source>
        <strain evidence="4 5">SR4</strain>
    </source>
</reference>
<dbReference type="InterPro" id="IPR050282">
    <property type="entry name" value="Cycloisomerase_2"/>
</dbReference>